<keyword evidence="2" id="KW-1185">Reference proteome</keyword>
<dbReference type="Proteomes" id="UP001153269">
    <property type="component" value="Unassembled WGS sequence"/>
</dbReference>
<protein>
    <submittedName>
        <fullName evidence="1">Uncharacterized protein</fullName>
    </submittedName>
</protein>
<sequence>MPFTANEQGVKLMQMDTESLQVGSSVCDEEVSSWLGPHGVVQAAARWSIIYYRMSLLLLHVTNALHRDGLPEVNAARLTPAPPDKHCQCLIQKSSSSAKYQGAGLVLGNESFCLSVFVSEAEDAEEIKNNSGVQRDLLRRKSTSSSRLDQMFVIAALFTSRHST</sequence>
<evidence type="ECO:0000313" key="2">
    <source>
        <dbReference type="Proteomes" id="UP001153269"/>
    </source>
</evidence>
<organism evidence="1 2">
    <name type="scientific">Pleuronectes platessa</name>
    <name type="common">European plaice</name>
    <dbReference type="NCBI Taxonomy" id="8262"/>
    <lineage>
        <taxon>Eukaryota</taxon>
        <taxon>Metazoa</taxon>
        <taxon>Chordata</taxon>
        <taxon>Craniata</taxon>
        <taxon>Vertebrata</taxon>
        <taxon>Euteleostomi</taxon>
        <taxon>Actinopterygii</taxon>
        <taxon>Neopterygii</taxon>
        <taxon>Teleostei</taxon>
        <taxon>Neoteleostei</taxon>
        <taxon>Acanthomorphata</taxon>
        <taxon>Carangaria</taxon>
        <taxon>Pleuronectiformes</taxon>
        <taxon>Pleuronectoidei</taxon>
        <taxon>Pleuronectidae</taxon>
        <taxon>Pleuronectes</taxon>
    </lineage>
</organism>
<reference evidence="1" key="1">
    <citation type="submission" date="2020-03" db="EMBL/GenBank/DDBJ databases">
        <authorList>
            <person name="Weist P."/>
        </authorList>
    </citation>
    <scope>NUCLEOTIDE SEQUENCE</scope>
</reference>
<evidence type="ECO:0000313" key="1">
    <source>
        <dbReference type="EMBL" id="CAB1416729.1"/>
    </source>
</evidence>
<comment type="caution">
    <text evidence="1">The sequence shown here is derived from an EMBL/GenBank/DDBJ whole genome shotgun (WGS) entry which is preliminary data.</text>
</comment>
<dbReference type="EMBL" id="CADEAL010000224">
    <property type="protein sequence ID" value="CAB1416729.1"/>
    <property type="molecule type" value="Genomic_DNA"/>
</dbReference>
<accession>A0A9N7TRE4</accession>
<gene>
    <name evidence="1" type="ORF">PLEPLA_LOCUS4520</name>
</gene>
<proteinExistence type="predicted"/>
<name>A0A9N7TRE4_PLEPL</name>
<dbReference type="AlphaFoldDB" id="A0A9N7TRE4"/>